<dbReference type="Proteomes" id="UP000492821">
    <property type="component" value="Unassembled WGS sequence"/>
</dbReference>
<keyword evidence="2" id="KW-1185">Reference proteome</keyword>
<evidence type="ECO:0000313" key="2">
    <source>
        <dbReference type="Proteomes" id="UP000492821"/>
    </source>
</evidence>
<reference evidence="2" key="1">
    <citation type="journal article" date="2013" name="Genetics">
        <title>The draft genome and transcriptome of Panagrellus redivivus are shaped by the harsh demands of a free-living lifestyle.</title>
        <authorList>
            <person name="Srinivasan J."/>
            <person name="Dillman A.R."/>
            <person name="Macchietto M.G."/>
            <person name="Heikkinen L."/>
            <person name="Lakso M."/>
            <person name="Fracchia K.M."/>
            <person name="Antoshechkin I."/>
            <person name="Mortazavi A."/>
            <person name="Wong G."/>
            <person name="Sternberg P.W."/>
        </authorList>
    </citation>
    <scope>NUCLEOTIDE SEQUENCE [LARGE SCALE GENOMIC DNA]</scope>
    <source>
        <strain evidence="2">MT8872</strain>
    </source>
</reference>
<proteinExistence type="predicted"/>
<sequence length="130" mass="14419">MTVEVMSVPEVPEASKVQRRRRRGPRRHRGRQNVVPNVAFIEVVKLFSKSTAPEATGIVSNRATLAPDVCFLFAIFQSTPTVLSVKASHLARLHTLAEAATYLQSQKSSVLLIMRHKSAANLLFPLLCVR</sequence>
<organism evidence="2 3">
    <name type="scientific">Panagrellus redivivus</name>
    <name type="common">Microworm</name>
    <dbReference type="NCBI Taxonomy" id="6233"/>
    <lineage>
        <taxon>Eukaryota</taxon>
        <taxon>Metazoa</taxon>
        <taxon>Ecdysozoa</taxon>
        <taxon>Nematoda</taxon>
        <taxon>Chromadorea</taxon>
        <taxon>Rhabditida</taxon>
        <taxon>Tylenchina</taxon>
        <taxon>Panagrolaimomorpha</taxon>
        <taxon>Panagrolaimoidea</taxon>
        <taxon>Panagrolaimidae</taxon>
        <taxon>Panagrellus</taxon>
    </lineage>
</organism>
<evidence type="ECO:0000256" key="1">
    <source>
        <dbReference type="SAM" id="MobiDB-lite"/>
    </source>
</evidence>
<name>A0A7E5A0U6_PANRE</name>
<dbReference type="AlphaFoldDB" id="A0A7E5A0U6"/>
<protein>
    <submittedName>
        <fullName evidence="3">CBFD_NFYB_HMF domain-containing protein</fullName>
    </submittedName>
</protein>
<accession>A0A7E5A0U6</accession>
<feature type="region of interest" description="Disordered" evidence="1">
    <location>
        <begin position="1"/>
        <end position="31"/>
    </location>
</feature>
<evidence type="ECO:0000313" key="3">
    <source>
        <dbReference type="WBParaSite" id="Pan_g6935.t1"/>
    </source>
</evidence>
<reference evidence="3" key="2">
    <citation type="submission" date="2020-10" db="UniProtKB">
        <authorList>
            <consortium name="WormBaseParasite"/>
        </authorList>
    </citation>
    <scope>IDENTIFICATION</scope>
</reference>
<dbReference type="WBParaSite" id="Pan_g6935.t1">
    <property type="protein sequence ID" value="Pan_g6935.t1"/>
    <property type="gene ID" value="Pan_g6935"/>
</dbReference>
<feature type="compositionally biased region" description="Basic residues" evidence="1">
    <location>
        <begin position="17"/>
        <end position="31"/>
    </location>
</feature>